<dbReference type="AlphaFoldDB" id="A0A2R4M836"/>
<dbReference type="Proteomes" id="UP000241447">
    <property type="component" value="Chromosome"/>
</dbReference>
<feature type="region of interest" description="Disordered" evidence="1">
    <location>
        <begin position="152"/>
        <end position="191"/>
    </location>
</feature>
<feature type="compositionally biased region" description="Basic and acidic residues" evidence="1">
    <location>
        <begin position="157"/>
        <end position="172"/>
    </location>
</feature>
<accession>A0A2R4M836</accession>
<dbReference type="OrthoDB" id="7605048at2"/>
<name>A0A2R4M836_9RHOB</name>
<reference evidence="2 3" key="1">
    <citation type="submission" date="2018-03" db="EMBL/GenBank/DDBJ databases">
        <title>The Complete Genome of Celeribacter baekdonensis strain LH4, a Thiosulfate-Oxidizing Alphaproteobacterium Isolated from Gulf of Mexico Continental Slope Sediments.</title>
        <authorList>
            <person name="Flood B.E."/>
            <person name="Bailey J.V."/>
            <person name="Leprich D."/>
        </authorList>
    </citation>
    <scope>NUCLEOTIDE SEQUENCE [LARGE SCALE GENOMIC DNA]</scope>
    <source>
        <strain evidence="2 3">LH4</strain>
    </source>
</reference>
<dbReference type="KEGG" id="cbak:DA792_21085"/>
<evidence type="ECO:0000313" key="2">
    <source>
        <dbReference type="EMBL" id="AVW93267.1"/>
    </source>
</evidence>
<gene>
    <name evidence="2" type="ORF">DA792_21085</name>
</gene>
<dbReference type="RefSeq" id="WP_107722522.1">
    <property type="nucleotide sequence ID" value="NZ_CP028475.1"/>
</dbReference>
<protein>
    <submittedName>
        <fullName evidence="2">Uncharacterized protein</fullName>
    </submittedName>
</protein>
<dbReference type="EMBL" id="CP028475">
    <property type="protein sequence ID" value="AVW93267.1"/>
    <property type="molecule type" value="Genomic_DNA"/>
</dbReference>
<feature type="compositionally biased region" description="Basic and acidic residues" evidence="1">
    <location>
        <begin position="182"/>
        <end position="191"/>
    </location>
</feature>
<evidence type="ECO:0000256" key="1">
    <source>
        <dbReference type="SAM" id="MobiDB-lite"/>
    </source>
</evidence>
<proteinExistence type="predicted"/>
<evidence type="ECO:0000313" key="3">
    <source>
        <dbReference type="Proteomes" id="UP000241447"/>
    </source>
</evidence>
<organism evidence="2 3">
    <name type="scientific">Celeribacter baekdonensis</name>
    <dbReference type="NCBI Taxonomy" id="875171"/>
    <lineage>
        <taxon>Bacteria</taxon>
        <taxon>Pseudomonadati</taxon>
        <taxon>Pseudomonadota</taxon>
        <taxon>Alphaproteobacteria</taxon>
        <taxon>Rhodobacterales</taxon>
        <taxon>Roseobacteraceae</taxon>
        <taxon>Celeribacter</taxon>
    </lineage>
</organism>
<sequence>MDITDKRKPIWWDIWNASLKAEGLPPLDPKDRSESQIWRVEARAGKRIMKDRWGITTWEDFDAKFSDVIAEAFEKIHYCDPDPMDTNRARWPNHEIWDMAKVDADTDLSEMRSHLDVDKVKAVHKADHIKLRMTRAVGNCTTLAALEGIESDDRQDDMERMGQRLRAERQADPARAANKLSKAKERYRFVG</sequence>